<reference evidence="2" key="1">
    <citation type="journal article" date="2022" name="Front. Microbiol.">
        <title>Species classification and novel plasmid identifications in Arcobacter cryaerophilus and Arcobacter cryaerophilus-like organisms.</title>
        <authorList>
            <person name="Zhou G."/>
            <person name="Wang M."/>
            <person name="Wang H."/>
            <person name="Chen X."/>
            <person name="Gu Y."/>
            <person name="Shao Z."/>
            <person name="Zhang J."/>
            <person name="Zhang M."/>
        </authorList>
    </citation>
    <scope>NUCLEOTIDE SEQUENCE</scope>
    <source>
        <strain evidence="2">ICDCAC48</strain>
    </source>
</reference>
<dbReference type="GO" id="GO:0016757">
    <property type="term" value="F:glycosyltransferase activity"/>
    <property type="evidence" value="ECO:0007669"/>
    <property type="project" value="UniProtKB-KW"/>
</dbReference>
<dbReference type="EC" id="2.4.-.-" evidence="2"/>
<dbReference type="Proteomes" id="UP001164100">
    <property type="component" value="Chromosome"/>
</dbReference>
<name>A0AA46N6E2_9BACT</name>
<gene>
    <name evidence="2" type="ORF">NGX11_00670</name>
</gene>
<dbReference type="Gene3D" id="3.90.550.10">
    <property type="entry name" value="Spore Coat Polysaccharide Biosynthesis Protein SpsA, Chain A"/>
    <property type="match status" value="1"/>
</dbReference>
<dbReference type="Pfam" id="PF00535">
    <property type="entry name" value="Glycos_transf_2"/>
    <property type="match status" value="1"/>
</dbReference>
<dbReference type="RefSeq" id="WP_263514600.1">
    <property type="nucleotide sequence ID" value="NZ_CP099556.1"/>
</dbReference>
<evidence type="ECO:0000259" key="1">
    <source>
        <dbReference type="Pfam" id="PF00535"/>
    </source>
</evidence>
<dbReference type="EMBL" id="CP099556">
    <property type="protein sequence ID" value="UYF43473.1"/>
    <property type="molecule type" value="Genomic_DNA"/>
</dbReference>
<dbReference type="CDD" id="cd00761">
    <property type="entry name" value="Glyco_tranf_GTA_type"/>
    <property type="match status" value="1"/>
</dbReference>
<protein>
    <submittedName>
        <fullName evidence="2">Glycosyltransferase</fullName>
        <ecNumber evidence="2">2.4.-.-</ecNumber>
    </submittedName>
</protein>
<organism evidence="2 3">
    <name type="scientific">Aliarcobacter cryaerophilus</name>
    <dbReference type="NCBI Taxonomy" id="28198"/>
    <lineage>
        <taxon>Bacteria</taxon>
        <taxon>Pseudomonadati</taxon>
        <taxon>Campylobacterota</taxon>
        <taxon>Epsilonproteobacteria</taxon>
        <taxon>Campylobacterales</taxon>
        <taxon>Arcobacteraceae</taxon>
        <taxon>Aliarcobacter</taxon>
    </lineage>
</organism>
<evidence type="ECO:0000313" key="3">
    <source>
        <dbReference type="Proteomes" id="UP001164100"/>
    </source>
</evidence>
<keyword evidence="2" id="KW-0808">Transferase</keyword>
<dbReference type="AlphaFoldDB" id="A0AA46N6E2"/>
<sequence length="347" mass="40234">MYFDMAICIITYNRGKRVLENVENILQNIKKNFCVLVLNNGSNLGGEEYKRIEDLSKENSQLFYKRHVTNTQFYGNFRSCFDFNNSKYIMILSDEDFVNIDGLDDILNDLKNYNNVAACRTSIEPHKDLITPGNSYIYPNEYFMAGVSALNGFCFSGNYISGIIYNLELIKKTNLLNILDRHINSHKSYPHLYFDLLVASIFDIITTSKVAVLEREAEQTLIENTTSNVSSTHLGLYGYPERINQFLAFRDAIQQSVELAGLKTDGEKINLFINLFFKLVYKYFFLIFEANINNYTSNYMEKTLLMESFFYLISSSVVEHPYIGSNQAIVTDYLIKIYQEHKERLLN</sequence>
<feature type="domain" description="Glycosyltransferase 2-like" evidence="1">
    <location>
        <begin position="7"/>
        <end position="135"/>
    </location>
</feature>
<keyword evidence="2" id="KW-0328">Glycosyltransferase</keyword>
<dbReference type="InterPro" id="IPR029044">
    <property type="entry name" value="Nucleotide-diphossugar_trans"/>
</dbReference>
<proteinExistence type="predicted"/>
<accession>A0AA46N6E2</accession>
<evidence type="ECO:0000313" key="2">
    <source>
        <dbReference type="EMBL" id="UYF43473.1"/>
    </source>
</evidence>
<dbReference type="InterPro" id="IPR001173">
    <property type="entry name" value="Glyco_trans_2-like"/>
</dbReference>
<dbReference type="SUPFAM" id="SSF53448">
    <property type="entry name" value="Nucleotide-diphospho-sugar transferases"/>
    <property type="match status" value="1"/>
</dbReference>